<dbReference type="PANTHER" id="PTHR33096">
    <property type="entry name" value="CXC2 DOMAIN-CONTAINING PROTEIN"/>
    <property type="match status" value="1"/>
</dbReference>
<evidence type="ECO:0000313" key="2">
    <source>
        <dbReference type="EMBL" id="KAG2085572.1"/>
    </source>
</evidence>
<gene>
    <name evidence="2" type="ORF">F5147DRAFT_748689</name>
</gene>
<evidence type="ECO:0000313" key="3">
    <source>
        <dbReference type="Proteomes" id="UP000823399"/>
    </source>
</evidence>
<accession>A0A9P7EQZ5</accession>
<dbReference type="PANTHER" id="PTHR33096:SF1">
    <property type="entry name" value="CXC1-LIKE CYSTEINE CLUSTER ASSOCIATED WITH KDZ TRANSPOSASES DOMAIN-CONTAINING PROTEIN"/>
    <property type="match status" value="1"/>
</dbReference>
<evidence type="ECO:0008006" key="4">
    <source>
        <dbReference type="Google" id="ProtNLM"/>
    </source>
</evidence>
<dbReference type="GeneID" id="64702360"/>
<keyword evidence="3" id="KW-1185">Reference proteome</keyword>
<dbReference type="Pfam" id="PF18758">
    <property type="entry name" value="KDZ"/>
    <property type="match status" value="1"/>
</dbReference>
<proteinExistence type="predicted"/>
<protein>
    <recommendedName>
        <fullName evidence="4">CxC1-like cysteine cluster associated with KDZ transposases domain-containing protein</fullName>
    </recommendedName>
</protein>
<comment type="caution">
    <text evidence="2">The sequence shown here is derived from an EMBL/GenBank/DDBJ whole genome shotgun (WGS) entry which is preliminary data.</text>
</comment>
<feature type="region of interest" description="Disordered" evidence="1">
    <location>
        <begin position="176"/>
        <end position="203"/>
    </location>
</feature>
<evidence type="ECO:0000256" key="1">
    <source>
        <dbReference type="SAM" id="MobiDB-lite"/>
    </source>
</evidence>
<dbReference type="AlphaFoldDB" id="A0A9P7EQZ5"/>
<dbReference type="InterPro" id="IPR040521">
    <property type="entry name" value="KDZ"/>
</dbReference>
<dbReference type="OrthoDB" id="2505969at2759"/>
<dbReference type="RefSeq" id="XP_041284690.1">
    <property type="nucleotide sequence ID" value="XM_041440101.1"/>
</dbReference>
<name>A0A9P7EQZ5_9AGAM</name>
<sequence length="725" mass="83593">MHDPLEPLEPPSSVNETDQFSIEVIDIFGSSPIRLTIAITIRMLDVYRQSHRVTPRFSIHAEAKMLCFLHGVYYRRHLAEQLRISYDVYLELHRRIDHRLDKVLGHDSDNWRMLNSCPACQYKLTDEPPLEFSILCACDSNNSAKLVDPAICGRTSSIWLSESYVDAFKDEVRSARAHQAREQRPTRDPDNPWVDEPDSVDSAEPHTVCVDRWRNAAPESQKKMFAIFKKSGIFITVCQHGFLLTICDMVRSSELMKYPIASVKKLMDVFGSNILYGYDVKCAFEKILLCSTLGDSAKRLNVQGVVPTFHGHAHNRLCQLQHHSKHKLVFSESNALASEIRNATEFHRHQALDKHFCFADTDRYAALSDFIFNNYVQALTSISTTTIFLGNFHASNATLDPDFDGDLEDERLFLQRLARKKDESSVEIDYVKALNEYEEDAGNVRRRHTHAATKRDQKVDVVVDYERQMALDARWGPDHPERVKAQSRITNHLYHKAVDDVERLVLQMSGYKLCTQISTALKSRATAIRNALTRYNKYASQLNPPRPPLQWEQIVDYSFLAEFDLLRETGTEIQMKRWANPSYRHASTQHLAHQRAKEEIRRLNVEVGRLCTKIRDDTLDYPRAIAQLELDNPLLAAHLQRRWQWLRSANGRHLWRIEQILRLPRYSSPMSPGTCEGRQCEVTSALEDEADEGEGDEDALSRQLQDVHTYIEGLDHHRVDLEFAE</sequence>
<organism evidence="2 3">
    <name type="scientific">Suillus discolor</name>
    <dbReference type="NCBI Taxonomy" id="1912936"/>
    <lineage>
        <taxon>Eukaryota</taxon>
        <taxon>Fungi</taxon>
        <taxon>Dikarya</taxon>
        <taxon>Basidiomycota</taxon>
        <taxon>Agaricomycotina</taxon>
        <taxon>Agaricomycetes</taxon>
        <taxon>Agaricomycetidae</taxon>
        <taxon>Boletales</taxon>
        <taxon>Suillineae</taxon>
        <taxon>Suillaceae</taxon>
        <taxon>Suillus</taxon>
    </lineage>
</organism>
<dbReference type="EMBL" id="JABBWM010000166">
    <property type="protein sequence ID" value="KAG2085572.1"/>
    <property type="molecule type" value="Genomic_DNA"/>
</dbReference>
<reference evidence="2" key="1">
    <citation type="journal article" date="2020" name="New Phytol.">
        <title>Comparative genomics reveals dynamic genome evolution in host specialist ectomycorrhizal fungi.</title>
        <authorList>
            <person name="Lofgren L.A."/>
            <person name="Nguyen N.H."/>
            <person name="Vilgalys R."/>
            <person name="Ruytinx J."/>
            <person name="Liao H.L."/>
            <person name="Branco S."/>
            <person name="Kuo A."/>
            <person name="LaButti K."/>
            <person name="Lipzen A."/>
            <person name="Andreopoulos W."/>
            <person name="Pangilinan J."/>
            <person name="Riley R."/>
            <person name="Hundley H."/>
            <person name="Na H."/>
            <person name="Barry K."/>
            <person name="Grigoriev I.V."/>
            <person name="Stajich J.E."/>
            <person name="Kennedy P.G."/>
        </authorList>
    </citation>
    <scope>NUCLEOTIDE SEQUENCE</scope>
    <source>
        <strain evidence="2">FC423</strain>
    </source>
</reference>
<dbReference type="Proteomes" id="UP000823399">
    <property type="component" value="Unassembled WGS sequence"/>
</dbReference>
<feature type="compositionally biased region" description="Basic and acidic residues" evidence="1">
    <location>
        <begin position="176"/>
        <end position="190"/>
    </location>
</feature>